<feature type="chain" id="PRO_5045853713" evidence="8">
    <location>
        <begin position="30"/>
        <end position="483"/>
    </location>
</feature>
<dbReference type="InterPro" id="IPR003423">
    <property type="entry name" value="OMP_efflux"/>
</dbReference>
<dbReference type="Proteomes" id="UP001318321">
    <property type="component" value="Unassembled WGS sequence"/>
</dbReference>
<keyword evidence="3" id="KW-0813">Transport</keyword>
<evidence type="ECO:0000256" key="2">
    <source>
        <dbReference type="ARBA" id="ARBA00007613"/>
    </source>
</evidence>
<evidence type="ECO:0000256" key="5">
    <source>
        <dbReference type="ARBA" id="ARBA00022692"/>
    </source>
</evidence>
<comment type="subcellular location">
    <subcellularLocation>
        <location evidence="1">Cell outer membrane</location>
    </subcellularLocation>
</comment>
<evidence type="ECO:0000313" key="10">
    <source>
        <dbReference type="Proteomes" id="UP001318321"/>
    </source>
</evidence>
<evidence type="ECO:0000256" key="3">
    <source>
        <dbReference type="ARBA" id="ARBA00022448"/>
    </source>
</evidence>
<dbReference type="InterPro" id="IPR010130">
    <property type="entry name" value="T1SS_OMP_TolC"/>
</dbReference>
<keyword evidence="7" id="KW-0998">Cell outer membrane</keyword>
<keyword evidence="6" id="KW-0472">Membrane</keyword>
<comment type="similarity">
    <text evidence="2">Belongs to the outer membrane factor (OMF) (TC 1.B.17) family.</text>
</comment>
<dbReference type="PANTHER" id="PTHR30026:SF20">
    <property type="entry name" value="OUTER MEMBRANE PROTEIN TOLC"/>
    <property type="match status" value="1"/>
</dbReference>
<evidence type="ECO:0000256" key="6">
    <source>
        <dbReference type="ARBA" id="ARBA00023136"/>
    </source>
</evidence>
<accession>A0ABX0PUH3</accession>
<evidence type="ECO:0000313" key="9">
    <source>
        <dbReference type="EMBL" id="NIC06753.1"/>
    </source>
</evidence>
<evidence type="ECO:0000256" key="7">
    <source>
        <dbReference type="ARBA" id="ARBA00023237"/>
    </source>
</evidence>
<dbReference type="Gene3D" id="1.20.1600.10">
    <property type="entry name" value="Outer membrane efflux proteins (OEP)"/>
    <property type="match status" value="1"/>
</dbReference>
<dbReference type="SUPFAM" id="SSF56954">
    <property type="entry name" value="Outer membrane efflux proteins (OEP)"/>
    <property type="match status" value="1"/>
</dbReference>
<reference evidence="9 10" key="1">
    <citation type="submission" date="2020-03" db="EMBL/GenBank/DDBJ databases">
        <title>Identification of Halomonas strains.</title>
        <authorList>
            <person name="Xiao Z."/>
            <person name="Dong F."/>
            <person name="Wang Z."/>
            <person name="Zhao J.-Y."/>
        </authorList>
    </citation>
    <scope>NUCLEOTIDE SEQUENCE [LARGE SCALE GENOMIC DNA]</scope>
    <source>
        <strain evidence="9 10">DX6</strain>
    </source>
</reference>
<dbReference type="PANTHER" id="PTHR30026">
    <property type="entry name" value="OUTER MEMBRANE PROTEIN TOLC"/>
    <property type="match status" value="1"/>
</dbReference>
<sequence length="483" mass="52959">MLRPPFARRLPRRGLATLMGCLMIGNAQAADLWTIAQDALANDAELSSTQASFQATEAARDVQRGTLLPQISLGGSASHSRIYSSANEGAPFPGVPAEAFETEDTVNSTSLSLDAEQALYDPTRRAQLERAEREIDRDALGVDAAAQQLLFDVANAYFEILRAHDVLSARRAQETAISRQLEQAQERFEVGLIAITDVHEAQASYDLARAQRLAAEGAMQVSFEALERLTGHRYDSIEALDDEVPIARPVPADREEWVELAMANSPLVLSAEAGIEVARSSVDVARAGQRPVVSAFANYGWSDTDRSGTNHQSESQVGLRASLPLYTGGSTQAQIRQNGFLLEASQYDFEAQRRDTIQQVRSLFTRVNNDVETVEARRQAIVSNQSALEATRSGYEVGTRNIVDVLNAEQNLFNAIAEHAEARYDYVLGLLQLQQQAGLLGPESIQAVNDWLSEEERVLLELPDEVNDDPVMNIGERPQAPSR</sequence>
<evidence type="ECO:0000256" key="8">
    <source>
        <dbReference type="SAM" id="SignalP"/>
    </source>
</evidence>
<name>A0ABX0PUH3_9GAMM</name>
<dbReference type="EMBL" id="JAAQTO010000042">
    <property type="protein sequence ID" value="NIC06753.1"/>
    <property type="molecule type" value="Genomic_DNA"/>
</dbReference>
<comment type="caution">
    <text evidence="9">The sequence shown here is derived from an EMBL/GenBank/DDBJ whole genome shotgun (WGS) entry which is preliminary data.</text>
</comment>
<organism evidence="9 10">
    <name type="scientific">Billgrantia bachuensis</name>
    <dbReference type="NCBI Taxonomy" id="2717286"/>
    <lineage>
        <taxon>Bacteria</taxon>
        <taxon>Pseudomonadati</taxon>
        <taxon>Pseudomonadota</taxon>
        <taxon>Gammaproteobacteria</taxon>
        <taxon>Oceanospirillales</taxon>
        <taxon>Halomonadaceae</taxon>
        <taxon>Billgrantia</taxon>
    </lineage>
</organism>
<feature type="signal peptide" evidence="8">
    <location>
        <begin position="1"/>
        <end position="29"/>
    </location>
</feature>
<dbReference type="InterPro" id="IPR051906">
    <property type="entry name" value="TolC-like"/>
</dbReference>
<gene>
    <name evidence="9" type="ORF">HBJ55_15100</name>
</gene>
<keyword evidence="4" id="KW-1134">Transmembrane beta strand</keyword>
<protein>
    <submittedName>
        <fullName evidence="9">TolC family outer membrane protein</fullName>
    </submittedName>
</protein>
<dbReference type="NCBIfam" id="TIGR01844">
    <property type="entry name" value="type_I_sec_TolC"/>
    <property type="match status" value="1"/>
</dbReference>
<keyword evidence="10" id="KW-1185">Reference proteome</keyword>
<keyword evidence="5" id="KW-0812">Transmembrane</keyword>
<proteinExistence type="inferred from homology"/>
<evidence type="ECO:0000256" key="4">
    <source>
        <dbReference type="ARBA" id="ARBA00022452"/>
    </source>
</evidence>
<dbReference type="Pfam" id="PF02321">
    <property type="entry name" value="OEP"/>
    <property type="match status" value="2"/>
</dbReference>
<keyword evidence="8" id="KW-0732">Signal</keyword>
<evidence type="ECO:0000256" key="1">
    <source>
        <dbReference type="ARBA" id="ARBA00004442"/>
    </source>
</evidence>